<gene>
    <name evidence="10" type="ORF">J3U76_12385</name>
</gene>
<dbReference type="InterPro" id="IPR007730">
    <property type="entry name" value="SPOR-like_dom"/>
</dbReference>
<dbReference type="InterPro" id="IPR001967">
    <property type="entry name" value="Peptidase_S11_N"/>
</dbReference>
<evidence type="ECO:0000256" key="7">
    <source>
        <dbReference type="RuleBase" id="RU004016"/>
    </source>
</evidence>
<evidence type="ECO:0000256" key="5">
    <source>
        <dbReference type="ARBA" id="ARBA00022984"/>
    </source>
</evidence>
<evidence type="ECO:0000256" key="1">
    <source>
        <dbReference type="ARBA" id="ARBA00007164"/>
    </source>
</evidence>
<dbReference type="PRINTS" id="PR00725">
    <property type="entry name" value="DADACBPTASE1"/>
</dbReference>
<accession>A0ABS3NIL8</accession>
<organism evidence="10 11">
    <name type="scientific">Oceanisphaera pacifica</name>
    <dbReference type="NCBI Taxonomy" id="2818389"/>
    <lineage>
        <taxon>Bacteria</taxon>
        <taxon>Pseudomonadati</taxon>
        <taxon>Pseudomonadota</taxon>
        <taxon>Gammaproteobacteria</taxon>
        <taxon>Aeromonadales</taxon>
        <taxon>Aeromonadaceae</taxon>
        <taxon>Oceanisphaera</taxon>
    </lineage>
</organism>
<protein>
    <submittedName>
        <fullName evidence="10">D-alanyl-D-alanine carboxypeptidase</fullName>
    </submittedName>
</protein>
<dbReference type="SUPFAM" id="SSF56601">
    <property type="entry name" value="beta-lactamase/transpeptidase-like"/>
    <property type="match status" value="1"/>
</dbReference>
<dbReference type="PANTHER" id="PTHR21581">
    <property type="entry name" value="D-ALANYL-D-ALANINE CARBOXYPEPTIDASE"/>
    <property type="match status" value="1"/>
</dbReference>
<dbReference type="InterPro" id="IPR012338">
    <property type="entry name" value="Beta-lactam/transpept-like"/>
</dbReference>
<dbReference type="PANTHER" id="PTHR21581:SF6">
    <property type="entry name" value="TRAFFICKING PROTEIN PARTICLE COMPLEX SUBUNIT 12"/>
    <property type="match status" value="1"/>
</dbReference>
<keyword evidence="6" id="KW-0961">Cell wall biogenesis/degradation</keyword>
<sequence length="425" mass="45768">MALLCVGIGQVNADTQQEGEGEDNPKYAAIIVNANSGEVLHADRADEPRYPASLTKMMTLYLLFDAMDNGLMKLDTRMPVSAHAASMPQTNISLAEGDRLRVRDAIPALIVRSANDAAVVVAEALGGTEREFANIMTAKAKALNMTATTFRNASGLPDNEQRSTARDLAILAMRLMKGHADYYHYFSTLTFTFNGKTYDSHNRMVKDYAGTDGMKTGYIRASGFNVATSVLRDGQRLVGVVMGGKSSRSRNAEMTALLDKSFVQAEQLAQLSPNGANKTVAAPVSNIVISTQTVRKVTRKAPDTKVNTRSPAVVEVAAQPPVAPKPLPAAASVQSSSQSTGSALGWAIQVGSFQGSKQAKTRAANAQRQLDNIKPSQIKVSEVSLSDRILYRSQLVDLQQEQAKQSCARLERQGMDCLVIKMPNS</sequence>
<evidence type="ECO:0000259" key="8">
    <source>
        <dbReference type="Pfam" id="PF00768"/>
    </source>
</evidence>
<keyword evidence="10" id="KW-0645">Protease</keyword>
<comment type="similarity">
    <text evidence="1 7">Belongs to the peptidase S11 family.</text>
</comment>
<evidence type="ECO:0000259" key="9">
    <source>
        <dbReference type="Pfam" id="PF05036"/>
    </source>
</evidence>
<evidence type="ECO:0000313" key="10">
    <source>
        <dbReference type="EMBL" id="MBO1520417.1"/>
    </source>
</evidence>
<proteinExistence type="inferred from homology"/>
<evidence type="ECO:0000256" key="6">
    <source>
        <dbReference type="ARBA" id="ARBA00023316"/>
    </source>
</evidence>
<keyword evidence="5" id="KW-0573">Peptidoglycan synthesis</keyword>
<feature type="domain" description="SPOR" evidence="9">
    <location>
        <begin position="345"/>
        <end position="421"/>
    </location>
</feature>
<keyword evidence="4" id="KW-0133">Cell shape</keyword>
<evidence type="ECO:0000256" key="4">
    <source>
        <dbReference type="ARBA" id="ARBA00022960"/>
    </source>
</evidence>
<dbReference type="EMBL" id="JAGDFX010000015">
    <property type="protein sequence ID" value="MBO1520417.1"/>
    <property type="molecule type" value="Genomic_DNA"/>
</dbReference>
<keyword evidence="10" id="KW-0121">Carboxypeptidase</keyword>
<dbReference type="GO" id="GO:0004180">
    <property type="term" value="F:carboxypeptidase activity"/>
    <property type="evidence" value="ECO:0007669"/>
    <property type="project" value="UniProtKB-KW"/>
</dbReference>
<feature type="domain" description="Peptidase S11 D-alanyl-D-alanine carboxypeptidase A N-terminal" evidence="8">
    <location>
        <begin position="28"/>
        <end position="245"/>
    </location>
</feature>
<keyword evidence="11" id="KW-1185">Reference proteome</keyword>
<evidence type="ECO:0000256" key="3">
    <source>
        <dbReference type="ARBA" id="ARBA00022801"/>
    </source>
</evidence>
<evidence type="ECO:0000313" key="11">
    <source>
        <dbReference type="Proteomes" id="UP000664882"/>
    </source>
</evidence>
<dbReference type="Pfam" id="PF05036">
    <property type="entry name" value="SPOR"/>
    <property type="match status" value="1"/>
</dbReference>
<dbReference type="Pfam" id="PF00768">
    <property type="entry name" value="Peptidase_S11"/>
    <property type="match status" value="1"/>
</dbReference>
<dbReference type="Gene3D" id="3.40.710.10">
    <property type="entry name" value="DD-peptidase/beta-lactamase superfamily"/>
    <property type="match status" value="1"/>
</dbReference>
<dbReference type="InterPro" id="IPR036680">
    <property type="entry name" value="SPOR-like_sf"/>
</dbReference>
<name>A0ABS3NIL8_9GAMM</name>
<keyword evidence="2" id="KW-0732">Signal</keyword>
<evidence type="ECO:0000256" key="2">
    <source>
        <dbReference type="ARBA" id="ARBA00022729"/>
    </source>
</evidence>
<comment type="caution">
    <text evidence="10">The sequence shown here is derived from an EMBL/GenBank/DDBJ whole genome shotgun (WGS) entry which is preliminary data.</text>
</comment>
<keyword evidence="3" id="KW-0378">Hydrolase</keyword>
<dbReference type="Gene3D" id="3.30.70.1070">
    <property type="entry name" value="Sporulation related repeat"/>
    <property type="match status" value="1"/>
</dbReference>
<reference evidence="10 11" key="1">
    <citation type="submission" date="2021-03" db="EMBL/GenBank/DDBJ databases">
        <title>Oceanisphaera sp. nov., isolated from the intestine.</title>
        <authorList>
            <person name="Zhao L.-H."/>
            <person name="Shi L.-F."/>
        </authorList>
    </citation>
    <scope>NUCLEOTIDE SEQUENCE [LARGE SCALE GENOMIC DNA]</scope>
    <source>
        <strain evidence="10 11">DM8</strain>
    </source>
</reference>
<dbReference type="InterPro" id="IPR018044">
    <property type="entry name" value="Peptidase_S11"/>
</dbReference>
<dbReference type="Proteomes" id="UP000664882">
    <property type="component" value="Unassembled WGS sequence"/>
</dbReference>